<dbReference type="AlphaFoldDB" id="A0AA40G4Q3"/>
<feature type="non-terminal residue" evidence="2">
    <location>
        <position position="1"/>
    </location>
</feature>
<proteinExistence type="predicted"/>
<dbReference type="Proteomes" id="UP001177670">
    <property type="component" value="Unassembled WGS sequence"/>
</dbReference>
<evidence type="ECO:0000256" key="1">
    <source>
        <dbReference type="SAM" id="MobiDB-lite"/>
    </source>
</evidence>
<organism evidence="2 3">
    <name type="scientific">Melipona bicolor</name>
    <dbReference type="NCBI Taxonomy" id="60889"/>
    <lineage>
        <taxon>Eukaryota</taxon>
        <taxon>Metazoa</taxon>
        <taxon>Ecdysozoa</taxon>
        <taxon>Arthropoda</taxon>
        <taxon>Hexapoda</taxon>
        <taxon>Insecta</taxon>
        <taxon>Pterygota</taxon>
        <taxon>Neoptera</taxon>
        <taxon>Endopterygota</taxon>
        <taxon>Hymenoptera</taxon>
        <taxon>Apocrita</taxon>
        <taxon>Aculeata</taxon>
        <taxon>Apoidea</taxon>
        <taxon>Anthophila</taxon>
        <taxon>Apidae</taxon>
        <taxon>Melipona</taxon>
    </lineage>
</organism>
<comment type="caution">
    <text evidence="2">The sequence shown here is derived from an EMBL/GenBank/DDBJ whole genome shotgun (WGS) entry which is preliminary data.</text>
</comment>
<reference evidence="2" key="1">
    <citation type="submission" date="2021-10" db="EMBL/GenBank/DDBJ databases">
        <title>Melipona bicolor Genome sequencing and assembly.</title>
        <authorList>
            <person name="Araujo N.S."/>
            <person name="Arias M.C."/>
        </authorList>
    </citation>
    <scope>NUCLEOTIDE SEQUENCE</scope>
    <source>
        <strain evidence="2">USP_2M_L1-L4_2017</strain>
        <tissue evidence="2">Whole body</tissue>
    </source>
</reference>
<accession>A0AA40G4Q3</accession>
<evidence type="ECO:0000313" key="3">
    <source>
        <dbReference type="Proteomes" id="UP001177670"/>
    </source>
</evidence>
<sequence>ITPIAEQNTKGTLQVRFVNHKWPNRPIYNFPPFHKNLQSISQVNLKFRIAISAGSWNLKGAKSREKYSRKPSFPVASADSSVVGDNISDRSRRERRKRRRVTIENARLGRATTRNAMEPNTKGTTKAEFPRGLADRATPPLRIAHGGFKYT</sequence>
<protein>
    <submittedName>
        <fullName evidence="2">Uncharacterized protein</fullName>
    </submittedName>
</protein>
<keyword evidence="3" id="KW-1185">Reference proteome</keyword>
<evidence type="ECO:0000313" key="2">
    <source>
        <dbReference type="EMBL" id="KAK1130664.1"/>
    </source>
</evidence>
<gene>
    <name evidence="2" type="ORF">K0M31_018780</name>
</gene>
<dbReference type="EMBL" id="JAHYIQ010000007">
    <property type="protein sequence ID" value="KAK1130664.1"/>
    <property type="molecule type" value="Genomic_DNA"/>
</dbReference>
<feature type="region of interest" description="Disordered" evidence="1">
    <location>
        <begin position="69"/>
        <end position="110"/>
    </location>
</feature>
<name>A0AA40G4Q3_9HYME</name>